<proteinExistence type="predicted"/>
<dbReference type="KEGG" id="oai:OLEAN_C01460"/>
<dbReference type="HOGENOM" id="CLU_2956058_0_0_6"/>
<dbReference type="STRING" id="698738.OLEAN_C01460"/>
<name>R4YJG1_OLEAN</name>
<dbReference type="Proteomes" id="UP000032749">
    <property type="component" value="Chromosome"/>
</dbReference>
<evidence type="ECO:0000313" key="1">
    <source>
        <dbReference type="EMBL" id="CCK74322.1"/>
    </source>
</evidence>
<gene>
    <name evidence="1" type="ORF">OLEAN_C01460</name>
</gene>
<evidence type="ECO:0000313" key="2">
    <source>
        <dbReference type="Proteomes" id="UP000032749"/>
    </source>
</evidence>
<keyword evidence="2" id="KW-1185">Reference proteome</keyword>
<reference evidence="1 2" key="1">
    <citation type="journal article" date="2013" name="Nat. Commun.">
        <title>Genome sequence and functional genomic analysis of the oil-degrading bacterium Oleispira antarctica.</title>
        <authorList>
            <person name="Kube M."/>
            <person name="Chernikova T.N."/>
            <person name="Al-Ramahi Y."/>
            <person name="Beloqui A."/>
            <person name="Lopez-Cortez N."/>
            <person name="Guazzaroni M.E."/>
            <person name="Heipieper H.J."/>
            <person name="Klages S."/>
            <person name="Kotsyurbenko O.R."/>
            <person name="Langer I."/>
            <person name="Nechitaylo T.Y."/>
            <person name="Lunsdorf H."/>
            <person name="Fernandez M."/>
            <person name="Juarez S."/>
            <person name="Ciordia S."/>
            <person name="Singer A."/>
            <person name="Kagan O."/>
            <person name="Egorova O."/>
            <person name="Petit P.A."/>
            <person name="Stogios P."/>
            <person name="Kim Y."/>
            <person name="Tchigvintsev A."/>
            <person name="Flick R."/>
            <person name="Denaro R."/>
            <person name="Genovese M."/>
            <person name="Albar J.P."/>
            <person name="Reva O.N."/>
            <person name="Martinez-Gomariz M."/>
            <person name="Tran H."/>
            <person name="Ferrer M."/>
            <person name="Savchenko A."/>
            <person name="Yakunin A.F."/>
            <person name="Yakimov M.M."/>
            <person name="Golyshina O.V."/>
            <person name="Reinhardt R."/>
            <person name="Golyshin P.N."/>
        </authorList>
    </citation>
    <scope>NUCLEOTIDE SEQUENCE [LARGE SCALE GENOMIC DNA]</scope>
</reference>
<sequence length="59" mass="6803">MHRCISINDLWIFILSFYAITPSSQPSQISIFQILYSLLAKVVQKNNELTAAQLKQTFE</sequence>
<dbReference type="AlphaFoldDB" id="R4YJG1"/>
<protein>
    <submittedName>
        <fullName evidence="1">Uncharacterized protein</fullName>
    </submittedName>
</protein>
<accession>R4YJG1</accession>
<dbReference type="EMBL" id="FO203512">
    <property type="protein sequence ID" value="CCK74322.1"/>
    <property type="molecule type" value="Genomic_DNA"/>
</dbReference>
<organism evidence="1 2">
    <name type="scientific">Oleispira antarctica RB-8</name>
    <dbReference type="NCBI Taxonomy" id="698738"/>
    <lineage>
        <taxon>Bacteria</taxon>
        <taxon>Pseudomonadati</taxon>
        <taxon>Pseudomonadota</taxon>
        <taxon>Gammaproteobacteria</taxon>
        <taxon>Oceanospirillales</taxon>
        <taxon>Oceanospirillaceae</taxon>
        <taxon>Oleispira</taxon>
    </lineage>
</organism>